<evidence type="ECO:0000313" key="1">
    <source>
        <dbReference type="EMBL" id="KAJ1677829.1"/>
    </source>
</evidence>
<proteinExistence type="predicted"/>
<accession>A0ACC1HVA8</accession>
<name>A0ACC1HVA8_9FUNG</name>
<sequence>MLTKVSTLLPGLLCLALVAKAQQNNLAAAMQQMLNVAMNDKSASENINSNWPDNRDIVEENLEQISKGSPSVYSSLVSKLGGTSVPETYDPTWFSRFVEGMVGIMSSPTDGGSNNDDVKSNDDSAEEPDSPESTASMASISALGAAAAVAAFFTEQLF</sequence>
<protein>
    <submittedName>
        <fullName evidence="1">Uncharacterized protein</fullName>
    </submittedName>
</protein>
<organism evidence="1 2">
    <name type="scientific">Spiromyces aspiralis</name>
    <dbReference type="NCBI Taxonomy" id="68401"/>
    <lineage>
        <taxon>Eukaryota</taxon>
        <taxon>Fungi</taxon>
        <taxon>Fungi incertae sedis</taxon>
        <taxon>Zoopagomycota</taxon>
        <taxon>Kickxellomycotina</taxon>
        <taxon>Kickxellomycetes</taxon>
        <taxon>Kickxellales</taxon>
        <taxon>Kickxellaceae</taxon>
        <taxon>Spiromyces</taxon>
    </lineage>
</organism>
<dbReference type="EMBL" id="JAMZIH010001879">
    <property type="protein sequence ID" value="KAJ1677829.1"/>
    <property type="molecule type" value="Genomic_DNA"/>
</dbReference>
<dbReference type="Proteomes" id="UP001145114">
    <property type="component" value="Unassembled WGS sequence"/>
</dbReference>
<comment type="caution">
    <text evidence="1">The sequence shown here is derived from an EMBL/GenBank/DDBJ whole genome shotgun (WGS) entry which is preliminary data.</text>
</comment>
<reference evidence="1" key="1">
    <citation type="submission" date="2022-06" db="EMBL/GenBank/DDBJ databases">
        <title>Phylogenomic reconstructions and comparative analyses of Kickxellomycotina fungi.</title>
        <authorList>
            <person name="Reynolds N.K."/>
            <person name="Stajich J.E."/>
            <person name="Barry K."/>
            <person name="Grigoriev I.V."/>
            <person name="Crous P."/>
            <person name="Smith M.E."/>
        </authorList>
    </citation>
    <scope>NUCLEOTIDE SEQUENCE</scope>
    <source>
        <strain evidence="1">RSA 2271</strain>
    </source>
</reference>
<keyword evidence="2" id="KW-1185">Reference proteome</keyword>
<gene>
    <name evidence="1" type="ORF">EV182_005351</name>
</gene>
<evidence type="ECO:0000313" key="2">
    <source>
        <dbReference type="Proteomes" id="UP001145114"/>
    </source>
</evidence>